<evidence type="ECO:0000256" key="7">
    <source>
        <dbReference type="ARBA" id="ARBA00077894"/>
    </source>
</evidence>
<name>F4SAA5_MELLP</name>
<dbReference type="UniPathway" id="UPA00528">
    <property type="reaction ID" value="UER00586"/>
</dbReference>
<evidence type="ECO:0000256" key="6">
    <source>
        <dbReference type="ARBA" id="ARBA00025785"/>
    </source>
</evidence>
<evidence type="ECO:0000313" key="12">
    <source>
        <dbReference type="Proteomes" id="UP000001072"/>
    </source>
</evidence>
<dbReference type="RefSeq" id="XP_007418305.1">
    <property type="nucleotide sequence ID" value="XM_007418243.1"/>
</dbReference>
<dbReference type="InParanoid" id="F4SAA5"/>
<dbReference type="FunCoup" id="F4SAA5">
    <property type="interactions" value="189"/>
</dbReference>
<evidence type="ECO:0000256" key="5">
    <source>
        <dbReference type="ARBA" id="ARBA00022898"/>
    </source>
</evidence>
<evidence type="ECO:0000256" key="3">
    <source>
        <dbReference type="ARBA" id="ARBA00022576"/>
    </source>
</evidence>
<dbReference type="FunFam" id="3.90.1150.10:FF:000151">
    <property type="entry name" value="Alanine aminotransferase 2"/>
    <property type="match status" value="1"/>
</dbReference>
<dbReference type="PANTHER" id="PTHR11751">
    <property type="entry name" value="ALANINE AMINOTRANSFERASE"/>
    <property type="match status" value="1"/>
</dbReference>
<comment type="similarity">
    <text evidence="6">Belongs to the class-I pyridoxal-phosphate-dependent aminotransferase family. Alanine aminotransferase subfamily.</text>
</comment>
<dbReference type="SUPFAM" id="SSF53383">
    <property type="entry name" value="PLP-dependent transferases"/>
    <property type="match status" value="1"/>
</dbReference>
<dbReference type="InterPro" id="IPR015422">
    <property type="entry name" value="PyrdxlP-dep_Trfase_small"/>
</dbReference>
<gene>
    <name evidence="11" type="ORF">MELLADRAFT_95696</name>
</gene>
<dbReference type="Pfam" id="PF00155">
    <property type="entry name" value="Aminotran_1_2"/>
    <property type="match status" value="1"/>
</dbReference>
<sequence>MLAETTQMTTPNTITPSLSIDNINPAVVQAQYAVRGEVAVRAEENNIGNPQDMGQKPITFNRQVAALTELPSLMDLEELNFPTDVVQRAKELLEAMGGSIGAYSASKGLAYIRGHVAEFLAERDGGVEADPELIYLTTGASSGVKAILQLILASEQDGVMIPIPQYPLYSATLALQKAHQVPYQLLEEKQWEPDLESLEEVIKKAAAEGTRTRAMVLISPGNPVGNVLSLEAMNEIIRFCASHNLVLIADEVYQANIANHVLKKFVSFKRALSTHPDEELRTQVPLVSLHSISKGQTGECGRRGGFLEIVNFPKPVQEQLTKLASIDLCPPIQGQIGVDVLVRPPKPGEPSYKKWYKETRTIQKNMNKNAAQLSKVFQSTSKMSSSEAQGAMYLFPQIELPKKAIEAAQKAGKEPDLFYCLELLERAGICVVPGSGFGQAENTTHFRTTFLGDQTDEFVKRFTKFHAEFLERYKD</sequence>
<dbReference type="Gene3D" id="3.90.1150.10">
    <property type="entry name" value="Aspartate Aminotransferase, domain 1"/>
    <property type="match status" value="1"/>
</dbReference>
<dbReference type="InterPro" id="IPR015421">
    <property type="entry name" value="PyrdxlP-dep_Trfase_major"/>
</dbReference>
<comment type="cofactor">
    <cofactor evidence="1">
        <name>pyridoxal 5'-phosphate</name>
        <dbReference type="ChEBI" id="CHEBI:597326"/>
    </cofactor>
</comment>
<evidence type="ECO:0000259" key="10">
    <source>
        <dbReference type="Pfam" id="PF00155"/>
    </source>
</evidence>
<dbReference type="EMBL" id="GL883176">
    <property type="protein sequence ID" value="EGF98418.1"/>
    <property type="molecule type" value="Genomic_DNA"/>
</dbReference>
<dbReference type="InterPro" id="IPR045088">
    <property type="entry name" value="ALAT1/2-like"/>
</dbReference>
<dbReference type="VEuPathDB" id="FungiDB:MELLADRAFT_95696"/>
<dbReference type="CDD" id="cd00609">
    <property type="entry name" value="AAT_like"/>
    <property type="match status" value="1"/>
</dbReference>
<dbReference type="InterPro" id="IPR004839">
    <property type="entry name" value="Aminotransferase_I/II_large"/>
</dbReference>
<evidence type="ECO:0000256" key="9">
    <source>
        <dbReference type="ARBA" id="ARBA00080525"/>
    </source>
</evidence>
<proteinExistence type="inferred from homology"/>
<evidence type="ECO:0000313" key="11">
    <source>
        <dbReference type="EMBL" id="EGF98418.1"/>
    </source>
</evidence>
<dbReference type="FunFam" id="3.40.640.10:FF:000012">
    <property type="entry name" value="alanine aminotransferase 2"/>
    <property type="match status" value="1"/>
</dbReference>
<dbReference type="InterPro" id="IPR015424">
    <property type="entry name" value="PyrdxlP-dep_Trfase"/>
</dbReference>
<dbReference type="Gene3D" id="3.40.640.10">
    <property type="entry name" value="Type I PLP-dependent aspartate aminotransferase-like (Major domain)"/>
    <property type="match status" value="1"/>
</dbReference>
<evidence type="ECO:0000256" key="1">
    <source>
        <dbReference type="ARBA" id="ARBA00001933"/>
    </source>
</evidence>
<dbReference type="GO" id="GO:0030170">
    <property type="term" value="F:pyridoxal phosphate binding"/>
    <property type="evidence" value="ECO:0007669"/>
    <property type="project" value="InterPro"/>
</dbReference>
<evidence type="ECO:0000256" key="8">
    <source>
        <dbReference type="ARBA" id="ARBA00078532"/>
    </source>
</evidence>
<dbReference type="eggNOG" id="KOG0258">
    <property type="taxonomic scope" value="Eukaryota"/>
</dbReference>
<dbReference type="PANTHER" id="PTHR11751:SF29">
    <property type="entry name" value="ALANINE TRANSAMINASE"/>
    <property type="match status" value="1"/>
</dbReference>
<dbReference type="AlphaFoldDB" id="F4SAA5"/>
<dbReference type="Proteomes" id="UP000001072">
    <property type="component" value="Unassembled WGS sequence"/>
</dbReference>
<organism evidence="12">
    <name type="scientific">Melampsora larici-populina (strain 98AG31 / pathotype 3-4-7)</name>
    <name type="common">Poplar leaf rust fungus</name>
    <dbReference type="NCBI Taxonomy" id="747676"/>
    <lineage>
        <taxon>Eukaryota</taxon>
        <taxon>Fungi</taxon>
        <taxon>Dikarya</taxon>
        <taxon>Basidiomycota</taxon>
        <taxon>Pucciniomycotina</taxon>
        <taxon>Pucciniomycetes</taxon>
        <taxon>Pucciniales</taxon>
        <taxon>Melampsoraceae</taxon>
        <taxon>Melampsora</taxon>
    </lineage>
</organism>
<reference evidence="12" key="1">
    <citation type="journal article" date="2011" name="Proc. Natl. Acad. Sci. U.S.A.">
        <title>Obligate biotrophy features unraveled by the genomic analysis of rust fungi.</title>
        <authorList>
            <person name="Duplessis S."/>
            <person name="Cuomo C.A."/>
            <person name="Lin Y.-C."/>
            <person name="Aerts A."/>
            <person name="Tisserant E."/>
            <person name="Veneault-Fourrey C."/>
            <person name="Joly D.L."/>
            <person name="Hacquard S."/>
            <person name="Amselem J."/>
            <person name="Cantarel B.L."/>
            <person name="Chiu R."/>
            <person name="Coutinho P.M."/>
            <person name="Feau N."/>
            <person name="Field M."/>
            <person name="Frey P."/>
            <person name="Gelhaye E."/>
            <person name="Goldberg J."/>
            <person name="Grabherr M.G."/>
            <person name="Kodira C.D."/>
            <person name="Kohler A."/>
            <person name="Kuees U."/>
            <person name="Lindquist E.A."/>
            <person name="Lucas S.M."/>
            <person name="Mago R."/>
            <person name="Mauceli E."/>
            <person name="Morin E."/>
            <person name="Murat C."/>
            <person name="Pangilinan J.L."/>
            <person name="Park R."/>
            <person name="Pearson M."/>
            <person name="Quesneville H."/>
            <person name="Rouhier N."/>
            <person name="Sakthikumar S."/>
            <person name="Salamov A.A."/>
            <person name="Schmutz J."/>
            <person name="Selles B."/>
            <person name="Shapiro H."/>
            <person name="Tanguay P."/>
            <person name="Tuskan G.A."/>
            <person name="Henrissat B."/>
            <person name="Van de Peer Y."/>
            <person name="Rouze P."/>
            <person name="Ellis J.G."/>
            <person name="Dodds P.N."/>
            <person name="Schein J.E."/>
            <person name="Zhong S."/>
            <person name="Hamelin R.C."/>
            <person name="Grigoriev I.V."/>
            <person name="Szabo L.J."/>
            <person name="Martin F."/>
        </authorList>
    </citation>
    <scope>NUCLEOTIDE SEQUENCE [LARGE SCALE GENOMIC DNA]</scope>
    <source>
        <strain evidence="12">98AG31 / pathotype 3-4-7</strain>
    </source>
</reference>
<dbReference type="GO" id="GO:0042853">
    <property type="term" value="P:L-alanine catabolic process"/>
    <property type="evidence" value="ECO:0007669"/>
    <property type="project" value="UniProtKB-UniPathway"/>
</dbReference>
<feature type="domain" description="Aminotransferase class I/classII large" evidence="10">
    <location>
        <begin position="81"/>
        <end position="456"/>
    </location>
</feature>
<dbReference type="GeneID" id="18937327"/>
<dbReference type="HOGENOM" id="CLU_014254_3_0_1"/>
<protein>
    <recommendedName>
        <fullName evidence="7">Glutamate pyruvate transaminase</fullName>
    </recommendedName>
    <alternativeName>
        <fullName evidence="8">Glutamic--alanine transaminase</fullName>
    </alternativeName>
    <alternativeName>
        <fullName evidence="9">Glutamic--pyruvic transaminase</fullName>
    </alternativeName>
</protein>
<keyword evidence="3" id="KW-0032">Aminotransferase</keyword>
<comment type="subunit">
    <text evidence="2">Homodimer.</text>
</comment>
<dbReference type="OrthoDB" id="1732682at2759"/>
<evidence type="ECO:0000256" key="4">
    <source>
        <dbReference type="ARBA" id="ARBA00022679"/>
    </source>
</evidence>
<dbReference type="GO" id="GO:0008483">
    <property type="term" value="F:transaminase activity"/>
    <property type="evidence" value="ECO:0007669"/>
    <property type="project" value="UniProtKB-KW"/>
</dbReference>
<accession>F4SAA5</accession>
<keyword evidence="4" id="KW-0808">Transferase</keyword>
<keyword evidence="12" id="KW-1185">Reference proteome</keyword>
<dbReference type="STRING" id="747676.F4SAA5"/>
<keyword evidence="5" id="KW-0663">Pyridoxal phosphate</keyword>
<evidence type="ECO:0000256" key="2">
    <source>
        <dbReference type="ARBA" id="ARBA00011738"/>
    </source>
</evidence>
<dbReference type="KEGG" id="mlr:MELLADRAFT_95696"/>
<dbReference type="FunFam" id="1.10.287.1970:FF:000001">
    <property type="entry name" value="Alanine aminotransferase 2"/>
    <property type="match status" value="1"/>
</dbReference>
<dbReference type="Gene3D" id="1.10.287.1970">
    <property type="match status" value="1"/>
</dbReference>